<feature type="transmembrane region" description="Helical" evidence="6">
    <location>
        <begin position="96"/>
        <end position="114"/>
    </location>
</feature>
<feature type="transmembrane region" description="Helical" evidence="6">
    <location>
        <begin position="26"/>
        <end position="44"/>
    </location>
</feature>
<organism evidence="8 9">
    <name type="scientific">Ramlibacter alkalitolerans</name>
    <dbReference type="NCBI Taxonomy" id="2039631"/>
    <lineage>
        <taxon>Bacteria</taxon>
        <taxon>Pseudomonadati</taxon>
        <taxon>Pseudomonadota</taxon>
        <taxon>Betaproteobacteria</taxon>
        <taxon>Burkholderiales</taxon>
        <taxon>Comamonadaceae</taxon>
        <taxon>Ramlibacter</taxon>
    </lineage>
</organism>
<feature type="transmembrane region" description="Helical" evidence="6">
    <location>
        <begin position="380"/>
        <end position="402"/>
    </location>
</feature>
<evidence type="ECO:0000256" key="6">
    <source>
        <dbReference type="SAM" id="Phobius"/>
    </source>
</evidence>
<reference evidence="8 9" key="1">
    <citation type="journal article" date="2017" name="Int. J. Syst. Evol. Microbiol.">
        <title>Ramlibacter alkalitolerans sp. nov., alkali-tolerant bacterium isolated from soil of ginseng.</title>
        <authorList>
            <person name="Lee D.H."/>
            <person name="Cha C.J."/>
        </authorList>
    </citation>
    <scope>NUCLEOTIDE SEQUENCE [LARGE SCALE GENOMIC DNA]</scope>
    <source>
        <strain evidence="8 9">KACC 19305</strain>
    </source>
</reference>
<proteinExistence type="predicted"/>
<evidence type="ECO:0000259" key="7">
    <source>
        <dbReference type="PROSITE" id="PS50850"/>
    </source>
</evidence>
<evidence type="ECO:0000256" key="2">
    <source>
        <dbReference type="ARBA" id="ARBA00022448"/>
    </source>
</evidence>
<feature type="transmembrane region" description="Helical" evidence="6">
    <location>
        <begin position="189"/>
        <end position="211"/>
    </location>
</feature>
<feature type="transmembrane region" description="Helical" evidence="6">
    <location>
        <begin position="291"/>
        <end position="312"/>
    </location>
</feature>
<name>A0ABS1JII0_9BURK</name>
<dbReference type="InterPro" id="IPR036259">
    <property type="entry name" value="MFS_trans_sf"/>
</dbReference>
<dbReference type="CDD" id="cd17319">
    <property type="entry name" value="MFS_ExuT_GudP_like"/>
    <property type="match status" value="1"/>
</dbReference>
<evidence type="ECO:0000256" key="4">
    <source>
        <dbReference type="ARBA" id="ARBA00022989"/>
    </source>
</evidence>
<dbReference type="Proteomes" id="UP000622707">
    <property type="component" value="Unassembled WGS sequence"/>
</dbReference>
<dbReference type="Pfam" id="PF07690">
    <property type="entry name" value="MFS_1"/>
    <property type="match status" value="1"/>
</dbReference>
<comment type="subcellular location">
    <subcellularLocation>
        <location evidence="1">Membrane</location>
        <topology evidence="1">Multi-pass membrane protein</topology>
    </subcellularLocation>
</comment>
<dbReference type="InterPro" id="IPR020846">
    <property type="entry name" value="MFS_dom"/>
</dbReference>
<dbReference type="EMBL" id="JAEQND010000001">
    <property type="protein sequence ID" value="MBL0424032.1"/>
    <property type="molecule type" value="Genomic_DNA"/>
</dbReference>
<evidence type="ECO:0000256" key="1">
    <source>
        <dbReference type="ARBA" id="ARBA00004141"/>
    </source>
</evidence>
<dbReference type="RefSeq" id="WP_201687249.1">
    <property type="nucleotide sequence ID" value="NZ_JAEQND010000001.1"/>
</dbReference>
<feature type="transmembrane region" description="Helical" evidence="6">
    <location>
        <begin position="414"/>
        <end position="434"/>
    </location>
</feature>
<keyword evidence="9" id="KW-1185">Reference proteome</keyword>
<dbReference type="PROSITE" id="PS50850">
    <property type="entry name" value="MFS"/>
    <property type="match status" value="1"/>
</dbReference>
<dbReference type="SUPFAM" id="SSF103473">
    <property type="entry name" value="MFS general substrate transporter"/>
    <property type="match status" value="1"/>
</dbReference>
<keyword evidence="2" id="KW-0813">Transport</keyword>
<dbReference type="PANTHER" id="PTHR43791:SF36">
    <property type="entry name" value="TRANSPORTER, PUTATIVE (AFU_ORTHOLOGUE AFUA_6G08340)-RELATED"/>
    <property type="match status" value="1"/>
</dbReference>
<evidence type="ECO:0000256" key="5">
    <source>
        <dbReference type="ARBA" id="ARBA00023136"/>
    </source>
</evidence>
<feature type="transmembrane region" description="Helical" evidence="6">
    <location>
        <begin position="348"/>
        <end position="368"/>
    </location>
</feature>
<gene>
    <name evidence="8" type="ORF">JI746_02840</name>
</gene>
<feature type="domain" description="Major facilitator superfamily (MFS) profile" evidence="7">
    <location>
        <begin position="30"/>
        <end position="438"/>
    </location>
</feature>
<sequence>MSTVAAPWAAPAGTARPELDRVYRKIFFRLIPFLMVLWVLAWIDRVNIGFVKLTMLDDLKWSEAVYGLGAGIFFLGYFFFEVPSNLLLQKIGARKTIMRITIGWGLTSVAMMYVKTPEWFYVGRFVLGVFEAGFYPGIILYLTYWFPNDRRAKAFGLFMSASAFAGVIGGPLAGSIMGGLNGVNGWAGWQWVFLLEGIPSVIAGVVTWFYLTDKPEQAQWLTRRERDLVHADLARDHQSMGPRQHSMLASLREGRMWLLILIYFCIIAANSSLTFYGPTLVKEVGFKSPLAVGWIMAIAYLCGAAGMIYNGIHSDRHQESRWHCGVAAALGAASILVIALVLDASPLLTLAALTLAIVGTMSAIPVFWQMPNRFLSGTAAAGGVALINSIANLAGFGAPWMLGIIKTETGALTAGLYVVAAVEVCATLLILAFVPRFRKSAPLEGEPALAH</sequence>
<dbReference type="Gene3D" id="1.20.1250.20">
    <property type="entry name" value="MFS general substrate transporter like domains"/>
    <property type="match status" value="2"/>
</dbReference>
<feature type="transmembrane region" description="Helical" evidence="6">
    <location>
        <begin position="120"/>
        <end position="142"/>
    </location>
</feature>
<evidence type="ECO:0000313" key="8">
    <source>
        <dbReference type="EMBL" id="MBL0424032.1"/>
    </source>
</evidence>
<evidence type="ECO:0000313" key="9">
    <source>
        <dbReference type="Proteomes" id="UP000622707"/>
    </source>
</evidence>
<comment type="caution">
    <text evidence="8">The sequence shown here is derived from an EMBL/GenBank/DDBJ whole genome shotgun (WGS) entry which is preliminary data.</text>
</comment>
<protein>
    <submittedName>
        <fullName evidence="8">MFS transporter</fullName>
    </submittedName>
</protein>
<feature type="transmembrane region" description="Helical" evidence="6">
    <location>
        <begin position="64"/>
        <end position="84"/>
    </location>
</feature>
<dbReference type="PANTHER" id="PTHR43791">
    <property type="entry name" value="PERMEASE-RELATED"/>
    <property type="match status" value="1"/>
</dbReference>
<feature type="transmembrane region" description="Helical" evidence="6">
    <location>
        <begin position="256"/>
        <end position="276"/>
    </location>
</feature>
<evidence type="ECO:0000256" key="3">
    <source>
        <dbReference type="ARBA" id="ARBA00022692"/>
    </source>
</evidence>
<keyword evidence="5 6" id="KW-0472">Membrane</keyword>
<feature type="transmembrane region" description="Helical" evidence="6">
    <location>
        <begin position="324"/>
        <end position="342"/>
    </location>
</feature>
<accession>A0ABS1JII0</accession>
<dbReference type="InterPro" id="IPR011701">
    <property type="entry name" value="MFS"/>
</dbReference>
<keyword evidence="3 6" id="KW-0812">Transmembrane</keyword>
<keyword evidence="4 6" id="KW-1133">Transmembrane helix</keyword>
<feature type="transmembrane region" description="Helical" evidence="6">
    <location>
        <begin position="154"/>
        <end position="177"/>
    </location>
</feature>